<dbReference type="GO" id="GO:0005886">
    <property type="term" value="C:plasma membrane"/>
    <property type="evidence" value="ECO:0007669"/>
    <property type="project" value="InterPro"/>
</dbReference>
<keyword evidence="3" id="KW-1133">Transmembrane helix</keyword>
<dbReference type="PANTHER" id="PTHR36985:SF1">
    <property type="entry name" value="TRANSLOCATION AND ASSEMBLY MODULE SUBUNIT TAMB"/>
    <property type="match status" value="1"/>
</dbReference>
<proteinExistence type="predicted"/>
<reference evidence="6" key="1">
    <citation type="journal article" date="2021" name="PeerJ">
        <title>Extensive microbial diversity within the chicken gut microbiome revealed by metagenomics and culture.</title>
        <authorList>
            <person name="Gilroy R."/>
            <person name="Ravi A."/>
            <person name="Getino M."/>
            <person name="Pursley I."/>
            <person name="Horton D.L."/>
            <person name="Alikhan N.F."/>
            <person name="Baker D."/>
            <person name="Gharbi K."/>
            <person name="Hall N."/>
            <person name="Watson M."/>
            <person name="Adriaenssens E.M."/>
            <person name="Foster-Nyarko E."/>
            <person name="Jarju S."/>
            <person name="Secka A."/>
            <person name="Antonio M."/>
            <person name="Oren A."/>
            <person name="Chaudhuri R.R."/>
            <person name="La Ragione R."/>
            <person name="Hildebrand F."/>
            <person name="Pallen M.J."/>
        </authorList>
    </citation>
    <scope>NUCLEOTIDE SEQUENCE</scope>
    <source>
        <strain evidence="6">1193</strain>
    </source>
</reference>
<dbReference type="Proteomes" id="UP000824248">
    <property type="component" value="Unassembled WGS sequence"/>
</dbReference>
<evidence type="ECO:0000256" key="2">
    <source>
        <dbReference type="ARBA" id="ARBA00022692"/>
    </source>
</evidence>
<dbReference type="AlphaFoldDB" id="A0A9D1WKN3"/>
<keyword evidence="2" id="KW-0812">Transmembrane</keyword>
<name>A0A9D1WKN3_9GAMM</name>
<dbReference type="Pfam" id="PF04357">
    <property type="entry name" value="TamB"/>
    <property type="match status" value="1"/>
</dbReference>
<feature type="non-terminal residue" evidence="6">
    <location>
        <position position="1"/>
    </location>
</feature>
<dbReference type="PANTHER" id="PTHR36985">
    <property type="entry name" value="TRANSLOCATION AND ASSEMBLY MODULE SUBUNIT TAMB"/>
    <property type="match status" value="1"/>
</dbReference>
<keyword evidence="4" id="KW-0472">Membrane</keyword>
<evidence type="ECO:0000256" key="1">
    <source>
        <dbReference type="ARBA" id="ARBA00004167"/>
    </source>
</evidence>
<feature type="domain" description="Translocation and assembly module TamB C-terminal" evidence="5">
    <location>
        <begin position="872"/>
        <end position="1226"/>
    </location>
</feature>
<organism evidence="6 7">
    <name type="scientific">Candidatus Halomonas stercoripullorum</name>
    <dbReference type="NCBI Taxonomy" id="2838617"/>
    <lineage>
        <taxon>Bacteria</taxon>
        <taxon>Pseudomonadati</taxon>
        <taxon>Pseudomonadota</taxon>
        <taxon>Gammaproteobacteria</taxon>
        <taxon>Oceanospirillales</taxon>
        <taxon>Halomonadaceae</taxon>
        <taxon>Halomonas</taxon>
    </lineage>
</organism>
<evidence type="ECO:0000313" key="7">
    <source>
        <dbReference type="Proteomes" id="UP000824248"/>
    </source>
</evidence>
<dbReference type="EMBL" id="DXFC01000054">
    <property type="protein sequence ID" value="HIX60959.1"/>
    <property type="molecule type" value="Genomic_DNA"/>
</dbReference>
<accession>A0A9D1WKN3</accession>
<evidence type="ECO:0000259" key="5">
    <source>
        <dbReference type="Pfam" id="PF04357"/>
    </source>
</evidence>
<evidence type="ECO:0000313" key="6">
    <source>
        <dbReference type="EMBL" id="HIX60959.1"/>
    </source>
</evidence>
<gene>
    <name evidence="6" type="ORF">H9854_01815</name>
</gene>
<dbReference type="GO" id="GO:0097347">
    <property type="term" value="C:TAM protein secretion complex"/>
    <property type="evidence" value="ECO:0007669"/>
    <property type="project" value="TreeGrafter"/>
</dbReference>
<comment type="caution">
    <text evidence="6">The sequence shown here is derived from an EMBL/GenBank/DDBJ whole genome shotgun (WGS) entry which is preliminary data.</text>
</comment>
<dbReference type="GO" id="GO:0009306">
    <property type="term" value="P:protein secretion"/>
    <property type="evidence" value="ECO:0007669"/>
    <property type="project" value="InterPro"/>
</dbReference>
<comment type="subcellular location">
    <subcellularLocation>
        <location evidence="1">Membrane</location>
        <topology evidence="1">Single-pass membrane protein</topology>
    </subcellularLocation>
</comment>
<reference evidence="6" key="2">
    <citation type="submission" date="2021-04" db="EMBL/GenBank/DDBJ databases">
        <authorList>
            <person name="Gilroy R."/>
        </authorList>
    </citation>
    <scope>NUCLEOTIDE SEQUENCE</scope>
    <source>
        <strain evidence="6">1193</strain>
    </source>
</reference>
<protein>
    <submittedName>
        <fullName evidence="6">Translocation/assembly module TamB</fullName>
    </submittedName>
</protein>
<sequence>LAWATDCLLKGRLCIDNLAVQDGQIILHPSDAAEPEELAGPDEPMAQITLPLPLEIRALTLDDIQIALADGTRIEWQTFSTALQAEGGLLRLQPTHLTQLQIALPPGAETLALSEAAEGTAVSQDALEAVLAVQAPFVDVPPAVPLEQRERIALPDITLPLAVSAPHIELNGIALSGPVDYSLRRLTLALEASGQDVEIVALEVASLDADLQLSARVSLRDDYPLTANLQLALWLPELMPELAGQRLDLQLAGSLADLTAELTATGPVEAQLSAQADVLDPLLPFSADLESPLMQWPLPRAVEHAAEDVEPSEPYVIEDLKLEASGNLAAYHTALAMQVEGPVVPLTGVTLTGNGDLQHFAWIPLSLNQGDATVESRGQVSWHEDLLVEARVLLDDVDPGRFTDAMAGRLSGEIEASFAQSAAGWQVSVPQLAIDGELQELPLSLRARIAGDSDMQWQIQQFDFRQGENRMTANGTLSRSRMDVSGDISLIQLETLHDELSGSLRGSFRTGGSLEQPRLALDLLGETLAFADHRLQQLTLDASVEGLDDPSLSAELGIDRLSAAGQHFSRVDMTLDGRLSAHQLELEVSAGRWMALSRAALRLEGGLAREQQRYAGRTTLLDLDTEMGDMRLAEPMVFGADLATARVQIRPFCIRREQGGTLCLEETLEAGAEQGQARLAVSDLPMELLEPWLPEEWSASGETELQLQASWRQGGQQWSLEADLESRLDLAGVDSYGQPWSLENTRLRANIDAGQAQVALDLELMLDDAGRVQLDLLLDDPLGAGLLDGTLALHDVELSRYRPLAPGLEELEGVLFGRLAITGERDNPDLDGNLELAGLRASGFELPLVVEDGRLRIEFAGDSGRIMGYVATEEGRLVIDGSAEWPAVDAWSIDIQLDGTQQPLLAGLPQFGRLRVAPDISIAINPELLQVRGDVRVPWARLHIGDSPPSAVSPSPDEIIITRRDEMRARRQAAVEATAGDDEMAAATLREAGMVLDVRLELHLGPDMLLDTAGLEAGLAGTLQVRQENGPVQLFGEVSIIDGRFRAYGQDLLIRQGQLLFSGPPTQPLLDFEAIRNPNITADDVIAGLRVSGFAAEPRLALFSEPAMDEAWALSYLLRGRAPQDGDADGALTSALIGLTLGQTGGVVVSIGQAFGIDDLALETTGVGDESQVVVTGHLTEDLRVSYGVGIFSPIAELTLRYTLWRDLYLQAVSGAAQAVDLIYSFSRPGRPTQLGD</sequence>
<evidence type="ECO:0000256" key="4">
    <source>
        <dbReference type="ARBA" id="ARBA00023136"/>
    </source>
</evidence>
<evidence type="ECO:0000256" key="3">
    <source>
        <dbReference type="ARBA" id="ARBA00022989"/>
    </source>
</evidence>
<dbReference type="InterPro" id="IPR007452">
    <property type="entry name" value="TamB_C"/>
</dbReference>